<keyword evidence="1" id="KW-0472">Membrane</keyword>
<evidence type="ECO:0000259" key="2">
    <source>
        <dbReference type="Pfam" id="PF01882"/>
    </source>
</evidence>
<keyword evidence="1" id="KW-1133">Transmembrane helix</keyword>
<name>S0J9L9_9ENTE</name>
<gene>
    <name evidence="3" type="ORF">OMQ_01489</name>
</gene>
<keyword evidence="1" id="KW-0812">Transmembrane</keyword>
<dbReference type="PATRIC" id="fig|1139996.3.peg.1473"/>
<evidence type="ECO:0000313" key="4">
    <source>
        <dbReference type="Proteomes" id="UP000014136"/>
    </source>
</evidence>
<proteinExistence type="predicted"/>
<protein>
    <recommendedName>
        <fullName evidence="2">DUF58 domain-containing protein</fullName>
    </recommendedName>
</protein>
<accession>S0J9L9</accession>
<dbReference type="Pfam" id="PF01882">
    <property type="entry name" value="DUF58"/>
    <property type="match status" value="1"/>
</dbReference>
<keyword evidence="4" id="KW-1185">Reference proteome</keyword>
<dbReference type="HOGENOM" id="CLU_069781_0_0_9"/>
<dbReference type="PANTHER" id="PTHR34351:SF2">
    <property type="entry name" value="DUF58 DOMAIN-CONTAINING PROTEIN"/>
    <property type="match status" value="1"/>
</dbReference>
<dbReference type="eggNOG" id="COG1721">
    <property type="taxonomic scope" value="Bacteria"/>
</dbReference>
<feature type="transmembrane region" description="Helical" evidence="1">
    <location>
        <begin position="33"/>
        <end position="54"/>
    </location>
</feature>
<evidence type="ECO:0000313" key="3">
    <source>
        <dbReference type="EMBL" id="EOT28967.1"/>
    </source>
</evidence>
<dbReference type="AlphaFoldDB" id="S0J9L9"/>
<dbReference type="InterPro" id="IPR002881">
    <property type="entry name" value="DUF58"/>
</dbReference>
<sequence length="337" mass="39704">MKQLKNWGNGFTLFLAYLFIVIYALIFTNETGWTLLLFATLLVGIEMISLLGSLRRLKLVSREELLLQMGESAKLSFEITKRGSYPLVFIQMKLMSTAFPSTISLYFFQGKKQLQTMWSPAERGYFQKVPIQVTSSDFFGWFQKKRILEMEMNGFVLPQFSVEADTVVAYFQQVLHQSTYGESSFTVKNYRPYRMGDALKQIDWKVSSRQQELIYREYQQYQTSEWVFIFYGQDSFYFEEMLGIFYSLHRQFPQFTTILIGENVPMVETNDLRQYALIQPLIAPQVLPEFHQKRIFLFTPQYSEALEEQVTHLQRDNQLTVYTYKELMAKLGIEVTL</sequence>
<feature type="domain" description="DUF58" evidence="2">
    <location>
        <begin position="190"/>
        <end position="224"/>
    </location>
</feature>
<dbReference type="RefSeq" id="WP_016175284.1">
    <property type="nucleotide sequence ID" value="NZ_KE136389.1"/>
</dbReference>
<dbReference type="PANTHER" id="PTHR34351">
    <property type="entry name" value="SLR1927 PROTEIN-RELATED"/>
    <property type="match status" value="1"/>
</dbReference>
<evidence type="ECO:0000256" key="1">
    <source>
        <dbReference type="SAM" id="Phobius"/>
    </source>
</evidence>
<reference evidence="3 4" key="1">
    <citation type="submission" date="2013-03" db="EMBL/GenBank/DDBJ databases">
        <title>The Genome Sequence of Enterococcus saccharolyticus ATCC_43076 (Illumina only assembly).</title>
        <authorList>
            <consortium name="The Broad Institute Genomics Platform"/>
            <consortium name="The Broad Institute Genome Sequencing Center for Infectious Disease"/>
            <person name="Earl A."/>
            <person name="Russ C."/>
            <person name="Gilmore M."/>
            <person name="Surin D."/>
            <person name="Walker B."/>
            <person name="Young S."/>
            <person name="Zeng Q."/>
            <person name="Gargeya S."/>
            <person name="Fitzgerald M."/>
            <person name="Haas B."/>
            <person name="Abouelleil A."/>
            <person name="Allen A.W."/>
            <person name="Alvarado L."/>
            <person name="Arachchi H.M."/>
            <person name="Berlin A.M."/>
            <person name="Chapman S.B."/>
            <person name="Gainer-Dewar J."/>
            <person name="Goldberg J."/>
            <person name="Griggs A."/>
            <person name="Gujja S."/>
            <person name="Hansen M."/>
            <person name="Howarth C."/>
            <person name="Imamovic A."/>
            <person name="Ireland A."/>
            <person name="Larimer J."/>
            <person name="McCowan C."/>
            <person name="Murphy C."/>
            <person name="Pearson M."/>
            <person name="Poon T.W."/>
            <person name="Priest M."/>
            <person name="Roberts A."/>
            <person name="Saif S."/>
            <person name="Shea T."/>
            <person name="Sisk P."/>
            <person name="Sykes S."/>
            <person name="Wortman J."/>
            <person name="Nusbaum C."/>
            <person name="Birren B."/>
        </authorList>
    </citation>
    <scope>NUCLEOTIDE SEQUENCE [LARGE SCALE GENOMIC DNA]</scope>
    <source>
        <strain evidence="3 4">ATCC 43076</strain>
    </source>
</reference>
<dbReference type="Proteomes" id="UP000014136">
    <property type="component" value="Unassembled WGS sequence"/>
</dbReference>
<feature type="transmembrane region" description="Helical" evidence="1">
    <location>
        <begin position="7"/>
        <end position="27"/>
    </location>
</feature>
<dbReference type="EMBL" id="AHYT01000005">
    <property type="protein sequence ID" value="EOT28967.1"/>
    <property type="molecule type" value="Genomic_DNA"/>
</dbReference>
<dbReference type="STRING" id="41997.RV16_GL001739"/>
<comment type="caution">
    <text evidence="3">The sequence shown here is derived from an EMBL/GenBank/DDBJ whole genome shotgun (WGS) entry which is preliminary data.</text>
</comment>
<organism evidence="3 4">
    <name type="scientific">Enterococcus saccharolyticus subsp. saccharolyticus ATCC 43076</name>
    <dbReference type="NCBI Taxonomy" id="1139996"/>
    <lineage>
        <taxon>Bacteria</taxon>
        <taxon>Bacillati</taxon>
        <taxon>Bacillota</taxon>
        <taxon>Bacilli</taxon>
        <taxon>Lactobacillales</taxon>
        <taxon>Enterococcaceae</taxon>
        <taxon>Enterococcus</taxon>
    </lineage>
</organism>
<dbReference type="OrthoDB" id="9778037at2"/>